<dbReference type="RefSeq" id="WP_052650466.1">
    <property type="nucleotide sequence ID" value="NZ_CCXS01000001.1"/>
</dbReference>
<dbReference type="Pfam" id="PF00107">
    <property type="entry name" value="ADH_zinc_N"/>
    <property type="match status" value="1"/>
</dbReference>
<dbReference type="SUPFAM" id="SSF50129">
    <property type="entry name" value="GroES-like"/>
    <property type="match status" value="1"/>
</dbReference>
<dbReference type="EMBL" id="CCXS01000001">
    <property type="protein sequence ID" value="CEG21731.1"/>
    <property type="molecule type" value="Genomic_DNA"/>
</dbReference>
<dbReference type="InterPro" id="IPR013154">
    <property type="entry name" value="ADH-like_N"/>
</dbReference>
<dbReference type="SUPFAM" id="SSF51735">
    <property type="entry name" value="NAD(P)-binding Rossmann-fold domains"/>
    <property type="match status" value="1"/>
</dbReference>
<dbReference type="Gene3D" id="3.90.180.10">
    <property type="entry name" value="Medium-chain alcohol dehydrogenases, catalytic domain"/>
    <property type="match status" value="1"/>
</dbReference>
<dbReference type="STRING" id="1499687.BN1080_00646"/>
<evidence type="ECO:0000313" key="4">
    <source>
        <dbReference type="EMBL" id="CEG21731.1"/>
    </source>
</evidence>
<evidence type="ECO:0000256" key="1">
    <source>
        <dbReference type="ARBA" id="ARBA00022857"/>
    </source>
</evidence>
<dbReference type="GO" id="GO:0003960">
    <property type="term" value="F:quinone reductase (NADPH) activity"/>
    <property type="evidence" value="ECO:0007669"/>
    <property type="project" value="TreeGrafter"/>
</dbReference>
<name>A0A098EKT8_9BACL</name>
<dbReference type="Gene3D" id="3.40.50.720">
    <property type="entry name" value="NAD(P)-binding Rossmann-like Domain"/>
    <property type="match status" value="1"/>
</dbReference>
<feature type="domain" description="Enoyl reductase (ER)" evidence="3">
    <location>
        <begin position="10"/>
        <end position="326"/>
    </location>
</feature>
<accession>A0A098EKT8</accession>
<dbReference type="PANTHER" id="PTHR48106">
    <property type="entry name" value="QUINONE OXIDOREDUCTASE PIG3-RELATED"/>
    <property type="match status" value="1"/>
</dbReference>
<dbReference type="GO" id="GO:0035925">
    <property type="term" value="F:mRNA 3'-UTR AU-rich region binding"/>
    <property type="evidence" value="ECO:0007669"/>
    <property type="project" value="TreeGrafter"/>
</dbReference>
<organism evidence="4 5">
    <name type="scientific">Planococcus massiliensis</name>
    <dbReference type="NCBI Taxonomy" id="1499687"/>
    <lineage>
        <taxon>Bacteria</taxon>
        <taxon>Bacillati</taxon>
        <taxon>Bacillota</taxon>
        <taxon>Bacilli</taxon>
        <taxon>Bacillales</taxon>
        <taxon>Caryophanaceae</taxon>
        <taxon>Planococcus</taxon>
    </lineage>
</organism>
<evidence type="ECO:0000256" key="2">
    <source>
        <dbReference type="ARBA" id="ARBA00023002"/>
    </source>
</evidence>
<dbReference type="OrthoDB" id="9787435at2"/>
<keyword evidence="1" id="KW-0521">NADP</keyword>
<keyword evidence="2" id="KW-0560">Oxidoreductase</keyword>
<dbReference type="InterPro" id="IPR013149">
    <property type="entry name" value="ADH-like_C"/>
</dbReference>
<dbReference type="InterPro" id="IPR020843">
    <property type="entry name" value="ER"/>
</dbReference>
<gene>
    <name evidence="4" type="primary">qorA_2</name>
    <name evidence="4" type="ORF">BN1080_00646</name>
</gene>
<proteinExistence type="predicted"/>
<dbReference type="SMART" id="SM00829">
    <property type="entry name" value="PKS_ER"/>
    <property type="match status" value="1"/>
</dbReference>
<dbReference type="Pfam" id="PF08240">
    <property type="entry name" value="ADH_N"/>
    <property type="match status" value="1"/>
</dbReference>
<dbReference type="Proteomes" id="UP000043699">
    <property type="component" value="Unassembled WGS sequence"/>
</dbReference>
<sequence length="328" mass="34835">MKAILVNEPGPPEVLKLKEIDKPAIAPNQVLIRVQAISVNFADIKARQGQYHGIEAGSAFIPGLDCSGEIIEIGEEVSRFQVGQRVMAFPKAGSYAEYAAADEALTFHVPDELEMETAAASLTIGVTAYNVIKKMARLVPGETVVIHSAAGGIGSVAIQLAKVYGAAQIIGTVGSDEKIAAAKSFGADHVINYSTEDFAERVNDLTDGKGADVILDTIAGSHFEKSMDCLAPFGRIISFGHANDGSAAGRIKTTDLHSSCRSVIGYSTGNYRKQRPEFLQEGASAIMELLLQGKLNIAISKRHPLAEAAQAHAHIESRKSIGKVMLLP</sequence>
<dbReference type="AlphaFoldDB" id="A0A098EKT8"/>
<keyword evidence="5" id="KW-1185">Reference proteome</keyword>
<evidence type="ECO:0000259" key="3">
    <source>
        <dbReference type="SMART" id="SM00829"/>
    </source>
</evidence>
<evidence type="ECO:0000313" key="5">
    <source>
        <dbReference type="Proteomes" id="UP000043699"/>
    </source>
</evidence>
<dbReference type="InterPro" id="IPR011032">
    <property type="entry name" value="GroES-like_sf"/>
</dbReference>
<dbReference type="CDD" id="cd08241">
    <property type="entry name" value="QOR1"/>
    <property type="match status" value="1"/>
</dbReference>
<dbReference type="PANTHER" id="PTHR48106:SF13">
    <property type="entry name" value="QUINONE OXIDOREDUCTASE-RELATED"/>
    <property type="match status" value="1"/>
</dbReference>
<dbReference type="InterPro" id="IPR036291">
    <property type="entry name" value="NAD(P)-bd_dom_sf"/>
</dbReference>
<dbReference type="GO" id="GO:0005829">
    <property type="term" value="C:cytosol"/>
    <property type="evidence" value="ECO:0007669"/>
    <property type="project" value="TreeGrafter"/>
</dbReference>
<reference evidence="4 5" key="1">
    <citation type="submission" date="2014-09" db="EMBL/GenBank/DDBJ databases">
        <authorList>
            <person name="Urmite Genomes Urmite Genomes"/>
        </authorList>
    </citation>
    <scope>NUCLEOTIDE SEQUENCE [LARGE SCALE GENOMIC DNA]</scope>
    <source>
        <strain evidence="4 5">ES2</strain>
    </source>
</reference>
<dbReference type="GO" id="GO:0070402">
    <property type="term" value="F:NADPH binding"/>
    <property type="evidence" value="ECO:0007669"/>
    <property type="project" value="TreeGrafter"/>
</dbReference>
<protein>
    <submittedName>
        <fullName evidence="4">Quinone oxidoreductase 1</fullName>
    </submittedName>
</protein>